<protein>
    <submittedName>
        <fullName evidence="7">Diamine acetyltransferase 2 isoform X3</fullName>
    </submittedName>
</protein>
<dbReference type="RefSeq" id="XP_026677805.1">
    <property type="nucleotide sequence ID" value="XM_026822004.1"/>
</dbReference>
<sequence>MEAILKMGDIVIRPAQKLDCGQIRALIQELADYQQMPDGPKIGADGKTNDNNLRENPASLRTKSYKVLERDGFDGERPLFLSTVAENTKTNKLVGYTLFYYLYDCFEGKYLYLEDICVTEAYRKKGFGAALFESVVKVGVETDCSSMRWDVLKWNPARKFYDKYGATNLTETKGVLFYRYYNK</sequence>
<keyword evidence="6" id="KW-1185">Reference proteome</keyword>
<dbReference type="SUPFAM" id="SSF55729">
    <property type="entry name" value="Acyl-CoA N-acyltransferases (Nat)"/>
    <property type="match status" value="1"/>
</dbReference>
<dbReference type="AlphaFoldDB" id="A0A3Q0ITX0"/>
<feature type="domain" description="N-acetyltransferase" evidence="5">
    <location>
        <begin position="10"/>
        <end position="183"/>
    </location>
</feature>
<comment type="similarity">
    <text evidence="1">Belongs to the acetyltransferase family.</text>
</comment>
<dbReference type="FunFam" id="3.40.630.30:FF:000064">
    <property type="entry name" value="GNAT family acetyltransferase"/>
    <property type="match status" value="1"/>
</dbReference>
<dbReference type="GeneID" id="103507027"/>
<keyword evidence="3" id="KW-0012">Acyltransferase</keyword>
<dbReference type="InterPro" id="IPR000182">
    <property type="entry name" value="GNAT_dom"/>
</dbReference>
<dbReference type="PANTHER" id="PTHR10545">
    <property type="entry name" value="DIAMINE N-ACETYLTRANSFERASE"/>
    <property type="match status" value="1"/>
</dbReference>
<dbReference type="PROSITE" id="PS51186">
    <property type="entry name" value="GNAT"/>
    <property type="match status" value="1"/>
</dbReference>
<evidence type="ECO:0000256" key="1">
    <source>
        <dbReference type="ARBA" id="ARBA00008694"/>
    </source>
</evidence>
<evidence type="ECO:0000256" key="3">
    <source>
        <dbReference type="ARBA" id="ARBA00023315"/>
    </source>
</evidence>
<dbReference type="CDD" id="cd04301">
    <property type="entry name" value="NAT_SF"/>
    <property type="match status" value="1"/>
</dbReference>
<accession>A0A3Q0ITX0</accession>
<organism evidence="6 7">
    <name type="scientific">Diaphorina citri</name>
    <name type="common">Asian citrus psyllid</name>
    <dbReference type="NCBI Taxonomy" id="121845"/>
    <lineage>
        <taxon>Eukaryota</taxon>
        <taxon>Metazoa</taxon>
        <taxon>Ecdysozoa</taxon>
        <taxon>Arthropoda</taxon>
        <taxon>Hexapoda</taxon>
        <taxon>Insecta</taxon>
        <taxon>Pterygota</taxon>
        <taxon>Neoptera</taxon>
        <taxon>Paraneoptera</taxon>
        <taxon>Hemiptera</taxon>
        <taxon>Sternorrhyncha</taxon>
        <taxon>Psylloidea</taxon>
        <taxon>Psyllidae</taxon>
        <taxon>Diaphorininae</taxon>
        <taxon>Diaphorina</taxon>
    </lineage>
</organism>
<gene>
    <name evidence="7" type="primary">LOC103507027</name>
</gene>
<evidence type="ECO:0000256" key="4">
    <source>
        <dbReference type="SAM" id="MobiDB-lite"/>
    </source>
</evidence>
<evidence type="ECO:0000313" key="7">
    <source>
        <dbReference type="RefSeq" id="XP_026677805.1"/>
    </source>
</evidence>
<dbReference type="PANTHER" id="PTHR10545:SF29">
    <property type="entry name" value="GH14572P-RELATED"/>
    <property type="match status" value="1"/>
</dbReference>
<proteinExistence type="inferred from homology"/>
<dbReference type="InterPro" id="IPR016181">
    <property type="entry name" value="Acyl_CoA_acyltransferase"/>
</dbReference>
<feature type="region of interest" description="Disordered" evidence="4">
    <location>
        <begin position="37"/>
        <end position="56"/>
    </location>
</feature>
<dbReference type="Gene3D" id="3.40.630.30">
    <property type="match status" value="1"/>
</dbReference>
<dbReference type="InterPro" id="IPR051016">
    <property type="entry name" value="Diverse_Substrate_AcTransf"/>
</dbReference>
<evidence type="ECO:0000256" key="2">
    <source>
        <dbReference type="ARBA" id="ARBA00022679"/>
    </source>
</evidence>
<name>A0A3Q0ITX0_DIACI</name>
<evidence type="ECO:0000313" key="6">
    <source>
        <dbReference type="Proteomes" id="UP000079169"/>
    </source>
</evidence>
<reference evidence="7" key="1">
    <citation type="submission" date="2025-08" db="UniProtKB">
        <authorList>
            <consortium name="RefSeq"/>
        </authorList>
    </citation>
    <scope>IDENTIFICATION</scope>
</reference>
<dbReference type="GO" id="GO:0008080">
    <property type="term" value="F:N-acetyltransferase activity"/>
    <property type="evidence" value="ECO:0007669"/>
    <property type="project" value="UniProtKB-ARBA"/>
</dbReference>
<evidence type="ECO:0000259" key="5">
    <source>
        <dbReference type="PROSITE" id="PS51186"/>
    </source>
</evidence>
<dbReference type="Proteomes" id="UP000079169">
    <property type="component" value="Unplaced"/>
</dbReference>
<keyword evidence="2" id="KW-0808">Transferase</keyword>
<dbReference type="Pfam" id="PF00583">
    <property type="entry name" value="Acetyltransf_1"/>
    <property type="match status" value="1"/>
</dbReference>